<feature type="transmembrane region" description="Helical" evidence="1">
    <location>
        <begin position="39"/>
        <end position="60"/>
    </location>
</feature>
<feature type="transmembrane region" description="Helical" evidence="1">
    <location>
        <begin position="72"/>
        <end position="92"/>
    </location>
</feature>
<name>A0ABQ8GAB7_9PEZI</name>
<keyword evidence="1" id="KW-1133">Transmembrane helix</keyword>
<sequence length="335" mass="37910">MDLATFFFGLFLGLFIPTFTKVVQQTRTIWKRTRRLSNVYLYMIWVEAVVNLIFALTTFLYLNNAIRSSLGYYFGAVTLWAIQTQLLSQIIANRISLMIIDRRKARLLKWGLFIAIGAVNIAVYAIWIPAHMPSATKTQVLLNNIFERIEKSFFLLVDFGLNLYFLYLVRYRLIADGLSKYWPLFKFNAAIVVVSVAMDVLLLGLLSLPNPYYYVQFAPVAYIVKLYIELTMAVLISKVVRSSSSAERVDDWYSSGTRTANRTHLTSRTAAVAPPMPEQDDVFLGAVRMDTNISGRKSDDPIWPTCDATQGQGHGIVKTVTTVVHSESGEEIGEN</sequence>
<dbReference type="EMBL" id="JAGTJR010000013">
    <property type="protein sequence ID" value="KAH7050016.1"/>
    <property type="molecule type" value="Genomic_DNA"/>
</dbReference>
<keyword evidence="1" id="KW-0812">Transmembrane</keyword>
<proteinExistence type="predicted"/>
<feature type="transmembrane region" description="Helical" evidence="1">
    <location>
        <begin position="6"/>
        <end position="23"/>
    </location>
</feature>
<gene>
    <name evidence="2" type="ORF">B0J12DRAFT_753268</name>
</gene>
<reference evidence="2 3" key="1">
    <citation type="journal article" date="2021" name="Nat. Commun.">
        <title>Genetic determinants of endophytism in the Arabidopsis root mycobiome.</title>
        <authorList>
            <person name="Mesny F."/>
            <person name="Miyauchi S."/>
            <person name="Thiergart T."/>
            <person name="Pickel B."/>
            <person name="Atanasova L."/>
            <person name="Karlsson M."/>
            <person name="Huettel B."/>
            <person name="Barry K.W."/>
            <person name="Haridas S."/>
            <person name="Chen C."/>
            <person name="Bauer D."/>
            <person name="Andreopoulos W."/>
            <person name="Pangilinan J."/>
            <person name="LaButti K."/>
            <person name="Riley R."/>
            <person name="Lipzen A."/>
            <person name="Clum A."/>
            <person name="Drula E."/>
            <person name="Henrissat B."/>
            <person name="Kohler A."/>
            <person name="Grigoriev I.V."/>
            <person name="Martin F.M."/>
            <person name="Hacquard S."/>
        </authorList>
    </citation>
    <scope>NUCLEOTIDE SEQUENCE [LARGE SCALE GENOMIC DNA]</scope>
    <source>
        <strain evidence="2 3">MPI-SDFR-AT-0080</strain>
    </source>
</reference>
<feature type="transmembrane region" description="Helical" evidence="1">
    <location>
        <begin position="152"/>
        <end position="169"/>
    </location>
</feature>
<organism evidence="2 3">
    <name type="scientific">Macrophomina phaseolina</name>
    <dbReference type="NCBI Taxonomy" id="35725"/>
    <lineage>
        <taxon>Eukaryota</taxon>
        <taxon>Fungi</taxon>
        <taxon>Dikarya</taxon>
        <taxon>Ascomycota</taxon>
        <taxon>Pezizomycotina</taxon>
        <taxon>Dothideomycetes</taxon>
        <taxon>Dothideomycetes incertae sedis</taxon>
        <taxon>Botryosphaeriales</taxon>
        <taxon>Botryosphaeriaceae</taxon>
        <taxon>Macrophomina</taxon>
    </lineage>
</organism>
<feature type="transmembrane region" description="Helical" evidence="1">
    <location>
        <begin position="112"/>
        <end position="132"/>
    </location>
</feature>
<evidence type="ECO:0008006" key="4">
    <source>
        <dbReference type="Google" id="ProtNLM"/>
    </source>
</evidence>
<protein>
    <recommendedName>
        <fullName evidence="4">Transmembrane protein</fullName>
    </recommendedName>
</protein>
<dbReference type="PANTHER" id="PTHR35179:SF1">
    <property type="entry name" value="INTEGRAL MEMBRANE PROTEIN"/>
    <property type="match status" value="1"/>
</dbReference>
<feature type="transmembrane region" description="Helical" evidence="1">
    <location>
        <begin position="181"/>
        <end position="206"/>
    </location>
</feature>
<evidence type="ECO:0000313" key="2">
    <source>
        <dbReference type="EMBL" id="KAH7050016.1"/>
    </source>
</evidence>
<feature type="transmembrane region" description="Helical" evidence="1">
    <location>
        <begin position="212"/>
        <end position="236"/>
    </location>
</feature>
<dbReference type="Proteomes" id="UP000774617">
    <property type="component" value="Unassembled WGS sequence"/>
</dbReference>
<comment type="caution">
    <text evidence="2">The sequence shown here is derived from an EMBL/GenBank/DDBJ whole genome shotgun (WGS) entry which is preliminary data.</text>
</comment>
<dbReference type="PANTHER" id="PTHR35179">
    <property type="entry name" value="PROTEIN CBG02620"/>
    <property type="match status" value="1"/>
</dbReference>
<keyword evidence="1" id="KW-0472">Membrane</keyword>
<evidence type="ECO:0000313" key="3">
    <source>
        <dbReference type="Proteomes" id="UP000774617"/>
    </source>
</evidence>
<evidence type="ECO:0000256" key="1">
    <source>
        <dbReference type="SAM" id="Phobius"/>
    </source>
</evidence>
<keyword evidence="3" id="KW-1185">Reference proteome</keyword>
<accession>A0ABQ8GAB7</accession>